<keyword evidence="11" id="KW-1185">Reference proteome</keyword>
<keyword evidence="6 8" id="KW-0720">Serine protease</keyword>
<accession>A0A8J7I0L3</accession>
<dbReference type="Proteomes" id="UP000632766">
    <property type="component" value="Unassembled WGS sequence"/>
</dbReference>
<protein>
    <recommendedName>
        <fullName evidence="8">Serine protease</fullName>
        <ecNumber evidence="8">3.4.21.-</ecNumber>
    </recommendedName>
</protein>
<dbReference type="GO" id="GO:0006508">
    <property type="term" value="P:proteolysis"/>
    <property type="evidence" value="ECO:0007669"/>
    <property type="project" value="UniProtKB-KW"/>
</dbReference>
<comment type="caution">
    <text evidence="10">The sequence shown here is derived from an EMBL/GenBank/DDBJ whole genome shotgun (WGS) entry which is preliminary data.</text>
</comment>
<keyword evidence="4" id="KW-0732">Signal</keyword>
<evidence type="ECO:0000256" key="6">
    <source>
        <dbReference type="ARBA" id="ARBA00022825"/>
    </source>
</evidence>
<dbReference type="Pfam" id="PF13365">
    <property type="entry name" value="Trypsin_2"/>
    <property type="match status" value="1"/>
</dbReference>
<evidence type="ECO:0000256" key="2">
    <source>
        <dbReference type="ARBA" id="ARBA00008764"/>
    </source>
</evidence>
<evidence type="ECO:0000256" key="7">
    <source>
        <dbReference type="PIRSR" id="PIRSR608256-1"/>
    </source>
</evidence>
<dbReference type="GO" id="GO:0004252">
    <property type="term" value="F:serine-type endopeptidase activity"/>
    <property type="evidence" value="ECO:0007669"/>
    <property type="project" value="InterPro"/>
</dbReference>
<evidence type="ECO:0000256" key="9">
    <source>
        <dbReference type="SAM" id="MobiDB-lite"/>
    </source>
</evidence>
<sequence length="274" mass="28825">MMRLDNQLATAIIGVAIAFIQPEVAVTLTAQNVTSIAKQITVLISGPTLGSGVIIHRKGNTYTVLTNAHVVEEGGNYTVQTHDQSLYPVKSNLIQRLSGVDLAVLEFTSDKEYTIATFGNSDTAKEGTTVYVSGAPEPVRGIENRTVLVPRGEIVGTNSQPQEGYSLIYDNITYPGMSGGPVLNENGDLIGIHGRGARDSDGQKVGFNLGIPIKIFMTSKIGSNLGVAIQNPPSRQIPPTSLTPPSPTAPITGRPPVINGSDGSTGFGCPGRRC</sequence>
<dbReference type="InterPro" id="IPR008353">
    <property type="entry name" value="Peptidase_S1B_tx"/>
</dbReference>
<evidence type="ECO:0000313" key="10">
    <source>
        <dbReference type="EMBL" id="MBH8566912.1"/>
    </source>
</evidence>
<keyword evidence="5 8" id="KW-0378">Hydrolase</keyword>
<dbReference type="GO" id="GO:0005576">
    <property type="term" value="C:extracellular region"/>
    <property type="evidence" value="ECO:0007669"/>
    <property type="project" value="UniProtKB-SubCell"/>
</dbReference>
<organism evidence="10 11">
    <name type="scientific">Amazonocrinis nigriterrae CENA67</name>
    <dbReference type="NCBI Taxonomy" id="2794033"/>
    <lineage>
        <taxon>Bacteria</taxon>
        <taxon>Bacillati</taxon>
        <taxon>Cyanobacteriota</taxon>
        <taxon>Cyanophyceae</taxon>
        <taxon>Nostocales</taxon>
        <taxon>Nostocaceae</taxon>
        <taxon>Amazonocrinis</taxon>
        <taxon>Amazonocrinis nigriterrae</taxon>
    </lineage>
</organism>
<feature type="active site" description="Charge relay system" evidence="7">
    <location>
        <position position="101"/>
    </location>
</feature>
<dbReference type="PANTHER" id="PTHR43019:SF23">
    <property type="entry name" value="PROTEASE DO-LIKE 5, CHLOROPLASTIC"/>
    <property type="match status" value="1"/>
</dbReference>
<dbReference type="EC" id="3.4.21.-" evidence="8"/>
<dbReference type="AlphaFoldDB" id="A0A8J7I0L3"/>
<dbReference type="PRINTS" id="PR00839">
    <property type="entry name" value="V8PROTEASE"/>
</dbReference>
<evidence type="ECO:0000313" key="11">
    <source>
        <dbReference type="Proteomes" id="UP000632766"/>
    </source>
</evidence>
<dbReference type="InterPro" id="IPR008256">
    <property type="entry name" value="Peptidase_S1B"/>
</dbReference>
<feature type="compositionally biased region" description="Gly residues" evidence="9">
    <location>
        <begin position="263"/>
        <end position="274"/>
    </location>
</feature>
<evidence type="ECO:0000256" key="1">
    <source>
        <dbReference type="ARBA" id="ARBA00004613"/>
    </source>
</evidence>
<name>A0A8J7I0L3_9NOST</name>
<proteinExistence type="inferred from homology"/>
<feature type="region of interest" description="Disordered" evidence="9">
    <location>
        <begin position="231"/>
        <end position="274"/>
    </location>
</feature>
<dbReference type="EMBL" id="JAECZC010000107">
    <property type="protein sequence ID" value="MBH8566912.1"/>
    <property type="molecule type" value="Genomic_DNA"/>
</dbReference>
<dbReference type="InterPro" id="IPR043504">
    <property type="entry name" value="Peptidase_S1_PA_chymotrypsin"/>
</dbReference>
<comment type="similarity">
    <text evidence="2 8">Belongs to the peptidase S1B family.</text>
</comment>
<gene>
    <name evidence="10" type="ORF">I8748_33010</name>
</gene>
<keyword evidence="3 8" id="KW-0645">Protease</keyword>
<dbReference type="PANTHER" id="PTHR43019">
    <property type="entry name" value="SERINE ENDOPROTEASE DEGS"/>
    <property type="match status" value="1"/>
</dbReference>
<evidence type="ECO:0000256" key="3">
    <source>
        <dbReference type="ARBA" id="ARBA00022670"/>
    </source>
</evidence>
<dbReference type="RefSeq" id="WP_198128645.1">
    <property type="nucleotide sequence ID" value="NZ_JAECZC010000107.1"/>
</dbReference>
<evidence type="ECO:0000256" key="8">
    <source>
        <dbReference type="RuleBase" id="RU004296"/>
    </source>
</evidence>
<reference evidence="10 11" key="1">
    <citation type="journal article" date="2021" name="Int. J. Syst. Evol. Microbiol.">
        <title>Amazonocrinis nigriterrae gen. nov., sp. nov., Atlanticothrix silvestris gen. nov., sp. nov. and Dendronalium phyllosphericum gen. nov., sp. nov., nostocacean cyanobacteria from Brazilian environments.</title>
        <authorList>
            <person name="Alvarenga D.O."/>
            <person name="Andreote A.P.D."/>
            <person name="Branco L.H.Z."/>
            <person name="Delbaje E."/>
            <person name="Cruz R.B."/>
            <person name="Varani A.M."/>
            <person name="Fiore M.F."/>
        </authorList>
    </citation>
    <scope>NUCLEOTIDE SEQUENCE [LARGE SCALE GENOMIC DNA]</scope>
    <source>
        <strain evidence="10 11">CENA67</strain>
    </source>
</reference>
<dbReference type="Gene3D" id="2.40.10.10">
    <property type="entry name" value="Trypsin-like serine proteases"/>
    <property type="match status" value="2"/>
</dbReference>
<dbReference type="InterPro" id="IPR009003">
    <property type="entry name" value="Peptidase_S1_PA"/>
</dbReference>
<dbReference type="PRINTS" id="PR01774">
    <property type="entry name" value="EXFOLTOXIN"/>
</dbReference>
<evidence type="ECO:0000256" key="5">
    <source>
        <dbReference type="ARBA" id="ARBA00022801"/>
    </source>
</evidence>
<feature type="active site" description="Charge relay system" evidence="7">
    <location>
        <position position="178"/>
    </location>
</feature>
<evidence type="ECO:0000256" key="4">
    <source>
        <dbReference type="ARBA" id="ARBA00022729"/>
    </source>
</evidence>
<feature type="active site" description="Charge relay system" evidence="7">
    <location>
        <position position="69"/>
    </location>
</feature>
<dbReference type="SUPFAM" id="SSF50494">
    <property type="entry name" value="Trypsin-like serine proteases"/>
    <property type="match status" value="1"/>
</dbReference>
<comment type="subcellular location">
    <subcellularLocation>
        <location evidence="1">Secreted</location>
    </subcellularLocation>
</comment>